<evidence type="ECO:0008006" key="3">
    <source>
        <dbReference type="Google" id="ProtNLM"/>
    </source>
</evidence>
<protein>
    <recommendedName>
        <fullName evidence="3">Proteasome assembly chaperone 4</fullName>
    </recommendedName>
</protein>
<keyword evidence="2" id="KW-1185">Reference proteome</keyword>
<gene>
    <name evidence="1" type="ORF">RR48_01882</name>
</gene>
<reference evidence="1 2" key="1">
    <citation type="journal article" date="2015" name="Nat. Commun.">
        <title>Outbred genome sequencing and CRISPR/Cas9 gene editing in butterflies.</title>
        <authorList>
            <person name="Li X."/>
            <person name="Fan D."/>
            <person name="Zhang W."/>
            <person name="Liu G."/>
            <person name="Zhang L."/>
            <person name="Zhao L."/>
            <person name="Fang X."/>
            <person name="Chen L."/>
            <person name="Dong Y."/>
            <person name="Chen Y."/>
            <person name="Ding Y."/>
            <person name="Zhao R."/>
            <person name="Feng M."/>
            <person name="Zhu Y."/>
            <person name="Feng Y."/>
            <person name="Jiang X."/>
            <person name="Zhu D."/>
            <person name="Xiang H."/>
            <person name="Feng X."/>
            <person name="Li S."/>
            <person name="Wang J."/>
            <person name="Zhang G."/>
            <person name="Kronforst M.R."/>
            <person name="Wang W."/>
        </authorList>
    </citation>
    <scope>NUCLEOTIDE SEQUENCE [LARGE SCALE GENOMIC DNA]</scope>
    <source>
        <strain evidence="1">Ya'a_city_454_Pm</strain>
        <tissue evidence="1">Whole body</tissue>
    </source>
</reference>
<dbReference type="Pfam" id="PF16093">
    <property type="entry name" value="PAC4"/>
    <property type="match status" value="1"/>
</dbReference>
<organism evidence="1 2">
    <name type="scientific">Papilio machaon</name>
    <name type="common">Old World swallowtail butterfly</name>
    <dbReference type="NCBI Taxonomy" id="76193"/>
    <lineage>
        <taxon>Eukaryota</taxon>
        <taxon>Metazoa</taxon>
        <taxon>Ecdysozoa</taxon>
        <taxon>Arthropoda</taxon>
        <taxon>Hexapoda</taxon>
        <taxon>Insecta</taxon>
        <taxon>Pterygota</taxon>
        <taxon>Neoptera</taxon>
        <taxon>Endopterygota</taxon>
        <taxon>Lepidoptera</taxon>
        <taxon>Glossata</taxon>
        <taxon>Ditrysia</taxon>
        <taxon>Papilionoidea</taxon>
        <taxon>Papilionidae</taxon>
        <taxon>Papilioninae</taxon>
        <taxon>Papilio</taxon>
    </lineage>
</organism>
<dbReference type="Proteomes" id="UP000053240">
    <property type="component" value="Unassembled WGS sequence"/>
</dbReference>
<sequence length="139" mass="15123">MKEGHSPGIVTSKRRIKYRKSSWQVHDFEVWSGEFLCRIAVLKMEDSVLVWIGSAPADLGEVALGVPPRAGRQAASSSLVGADAGAAPLARQLAAALDQPVYVCCGSHFDRFSMPLVIQGLITEIKSRPECFNMDQIHS</sequence>
<dbReference type="InterPro" id="IPR032157">
    <property type="entry name" value="PAC4"/>
</dbReference>
<dbReference type="EMBL" id="KQ460557">
    <property type="protein sequence ID" value="KPJ13971.1"/>
    <property type="molecule type" value="Genomic_DNA"/>
</dbReference>
<dbReference type="GO" id="GO:0043248">
    <property type="term" value="P:proteasome assembly"/>
    <property type="evidence" value="ECO:0007669"/>
    <property type="project" value="InterPro"/>
</dbReference>
<name>A0A0N0PCI6_PAPMA</name>
<dbReference type="InParanoid" id="A0A0N0PCI6"/>
<evidence type="ECO:0000313" key="1">
    <source>
        <dbReference type="EMBL" id="KPJ13971.1"/>
    </source>
</evidence>
<dbReference type="STRING" id="76193.A0A0N0PCI6"/>
<accession>A0A0N0PCI6</accession>
<proteinExistence type="predicted"/>
<evidence type="ECO:0000313" key="2">
    <source>
        <dbReference type="Proteomes" id="UP000053240"/>
    </source>
</evidence>
<dbReference type="AlphaFoldDB" id="A0A0N0PCI6"/>